<gene>
    <name evidence="12" type="primary">putA</name>
    <name evidence="12" type="ORF">GlitD10_0549</name>
</gene>
<dbReference type="Pfam" id="PF18083">
    <property type="entry name" value="PutA_N"/>
    <property type="match status" value="1"/>
</dbReference>
<dbReference type="Pfam" id="PF01619">
    <property type="entry name" value="Pro_dh"/>
    <property type="match status" value="1"/>
</dbReference>
<evidence type="ECO:0000256" key="7">
    <source>
        <dbReference type="PROSITE-ProRule" id="PRU10007"/>
    </source>
</evidence>
<dbReference type="InterPro" id="IPR025703">
    <property type="entry name" value="Bifunct_PutA"/>
</dbReference>
<feature type="domain" description="Aldehyde dehydrogenase" evidence="9">
    <location>
        <begin position="486"/>
        <end position="950"/>
    </location>
</feature>
<dbReference type="InterPro" id="IPR015590">
    <property type="entry name" value="Aldehyde_DH_dom"/>
</dbReference>
<dbReference type="GO" id="GO:0004657">
    <property type="term" value="F:proline dehydrogenase activity"/>
    <property type="evidence" value="ECO:0007669"/>
    <property type="project" value="InterPro"/>
</dbReference>
<keyword evidence="4" id="KW-0520">NAD</keyword>
<dbReference type="GO" id="GO:0010133">
    <property type="term" value="P:L-proline catabolic process to L-glutamate"/>
    <property type="evidence" value="ECO:0007669"/>
    <property type="project" value="InterPro"/>
</dbReference>
<reference evidence="12 13" key="1">
    <citation type="submission" date="2016-10" db="EMBL/GenBank/DDBJ databases">
        <title>Description of Gloeomargarita lithophora gen. nov., sp. nov., a thylakoid-bearing basal-branching cyanobacterium with intracellular carbonates, and proposal for Gloeomargaritales ord. nov.</title>
        <authorList>
            <person name="Moreira D."/>
            <person name="Tavera R."/>
            <person name="Benzerara K."/>
            <person name="Skouri-Panet F."/>
            <person name="Couradeau E."/>
            <person name="Gerard E."/>
            <person name="Loussert C."/>
            <person name="Novelo E."/>
            <person name="Zivanovic Y."/>
            <person name="Lopez-Garcia P."/>
        </authorList>
    </citation>
    <scope>NUCLEOTIDE SEQUENCE [LARGE SCALE GENOMIC DNA]</scope>
    <source>
        <strain evidence="12 13">D10</strain>
    </source>
</reference>
<dbReference type="GO" id="GO:0003842">
    <property type="term" value="F:L-glutamate gamma-semialdehyde dehydrogenase activity"/>
    <property type="evidence" value="ECO:0007669"/>
    <property type="project" value="UniProtKB-EC"/>
</dbReference>
<dbReference type="InterPro" id="IPR016163">
    <property type="entry name" value="Ald_DH_C"/>
</dbReference>
<evidence type="ECO:0000259" key="10">
    <source>
        <dbReference type="Pfam" id="PF01619"/>
    </source>
</evidence>
<feature type="domain" description="Proline dehydrogenase" evidence="10">
    <location>
        <begin position="127"/>
        <end position="417"/>
    </location>
</feature>
<evidence type="ECO:0000259" key="11">
    <source>
        <dbReference type="Pfam" id="PF18083"/>
    </source>
</evidence>
<dbReference type="STRING" id="1188229.GlitD10_0549"/>
<dbReference type="InterPro" id="IPR016162">
    <property type="entry name" value="Ald_DH_N"/>
</dbReference>
<dbReference type="Pfam" id="PF00171">
    <property type="entry name" value="Aldedh"/>
    <property type="match status" value="1"/>
</dbReference>
<dbReference type="FunFam" id="3.40.309.10:FF:000005">
    <property type="entry name" value="1-pyrroline-5-carboxylate dehydrogenase 1"/>
    <property type="match status" value="1"/>
</dbReference>
<comment type="catalytic activity">
    <reaction evidence="5">
        <text>L-glutamate 5-semialdehyde + NAD(+) + H2O = L-glutamate + NADH + 2 H(+)</text>
        <dbReference type="Rhea" id="RHEA:30235"/>
        <dbReference type="ChEBI" id="CHEBI:15377"/>
        <dbReference type="ChEBI" id="CHEBI:15378"/>
        <dbReference type="ChEBI" id="CHEBI:29985"/>
        <dbReference type="ChEBI" id="CHEBI:57540"/>
        <dbReference type="ChEBI" id="CHEBI:57945"/>
        <dbReference type="ChEBI" id="CHEBI:58066"/>
        <dbReference type="EC" id="1.2.1.88"/>
    </reaction>
</comment>
<dbReference type="InterPro" id="IPR050485">
    <property type="entry name" value="Proline_metab_enzyme"/>
</dbReference>
<dbReference type="EC" id="1.2.1.88" evidence="2"/>
<dbReference type="InterPro" id="IPR041514">
    <property type="entry name" value="PutA_N"/>
</dbReference>
<name>A0A1J0AAA8_9CYAN</name>
<dbReference type="EMBL" id="CP017675">
    <property type="protein sequence ID" value="APB32863.1"/>
    <property type="molecule type" value="Genomic_DNA"/>
</dbReference>
<proteinExistence type="inferred from homology"/>
<dbReference type="PROSITE" id="PS00070">
    <property type="entry name" value="ALDEHYDE_DEHYDR_CYS"/>
    <property type="match status" value="1"/>
</dbReference>
<comment type="pathway">
    <text evidence="1">Amino-acid degradation; L-proline degradation into L-glutamate; L-glutamate from L-proline: step 2/2.</text>
</comment>
<dbReference type="AlphaFoldDB" id="A0A1J0AAA8"/>
<dbReference type="CDD" id="cd07124">
    <property type="entry name" value="ALDH_PutA-P5CDH-RocA"/>
    <property type="match status" value="1"/>
</dbReference>
<evidence type="ECO:0000259" key="9">
    <source>
        <dbReference type="Pfam" id="PF00171"/>
    </source>
</evidence>
<dbReference type="InterPro" id="IPR016161">
    <property type="entry name" value="Ald_DH/histidinol_DH"/>
</dbReference>
<evidence type="ECO:0000256" key="1">
    <source>
        <dbReference type="ARBA" id="ARBA00004786"/>
    </source>
</evidence>
<dbReference type="RefSeq" id="WP_071453541.1">
    <property type="nucleotide sequence ID" value="NZ_CP017675.1"/>
</dbReference>
<dbReference type="InterPro" id="IPR002872">
    <property type="entry name" value="Proline_DH_dom"/>
</dbReference>
<protein>
    <recommendedName>
        <fullName evidence="2">L-glutamate gamma-semialdehyde dehydrogenase</fullName>
        <ecNumber evidence="2">1.2.1.88</ecNumber>
    </recommendedName>
</protein>
<dbReference type="PANTHER" id="PTHR42862:SF1">
    <property type="entry name" value="DELTA-1-PYRROLINE-5-CARBOXYLATE DEHYDROGENASE 2, ISOFORM A-RELATED"/>
    <property type="match status" value="1"/>
</dbReference>
<evidence type="ECO:0000256" key="8">
    <source>
        <dbReference type="RuleBase" id="RU003345"/>
    </source>
</evidence>
<sequence length="966" mass="106430">MSLESRTQTIGQTLLAATHPGRSFLAQMREPWDEKLLAWTMEHPGLRTQMFRLIDTLPFLSGSGEISRHIQEYLHQPGVELPGMLKNLLNFTGRESLTAQVAAQTLTTAVSTLARKYIVGENFSQVRQTLERLGRQGMTFTLDILGEAVLSESEAQGYFQKYIDLMTQLAPVDWGCVPQVSVKLSAFYSQFDPLAEKTTRTQVTQAITQLLQRAGELGVAVHFDMEQYKYKNITLAILKDVLLSDEFRSRTDVGLTVQAYLQESEADVREILAWVKLRGVPVTLRLVKGAYWDQEVILAQQKHWPLPVYRRKSSTDANYEKLTRLLLENHPFIYPAIGSHNVRSQAHALAIAEELSISPNAWESQVLYGMAAGLAKALVAQGQPVRMYCPYGELLPGMSYLIRRLLENTANTSFLRQRLEKENELELLTPPQWAEPTTPLPQGETFMGTADTNFAQMGTADEFLQAIVRVKLQLGHSYFLPHCSRERTLDSVNPSDPKESIGRVGLADISSVQKAMDCAQEAQKIWGSTPIAIRVNLLQQIADTLQMQRSEWVAWMVLEVGKPIREADAEVSEAIDFCRYYSEMAEGLHPGYTYDVLGETNRYVYQPKGIGVVIAPWNYPLAISVGMITAGLVTGNCVLYKPAEQSAVIGCKISELISNLISDLGLPQGVFQGLPGWGEEIGPELVRHPAVHFITFTGSRQVGCQIYAQAAQMSPGQRHLKRVVAEMGGKNAIIVDASADLDQAVQGVVQSAFGYAGQKCSACARVIVLAAIYEPFLERLRTATQSLTIGCATDPATTIGPVIDATAQERLQKNITLAKQRLTVALESAAPTSGYFVGPVIFTDVPPDDPLAQEELFGPVLAVLRVADFDQALQVANGTDYALTGGLYSRTPSHIHRAMQEYICGNLYINRGITGALVGRQPFGGFRCSGVGSKAGGPDYLLQFVEPKVVTENIQRQGFAPVAEEL</sequence>
<evidence type="ECO:0000256" key="6">
    <source>
        <dbReference type="PIRSR" id="PIRSR000197-1"/>
    </source>
</evidence>
<dbReference type="Gene3D" id="3.20.20.220">
    <property type="match status" value="1"/>
</dbReference>
<dbReference type="InterPro" id="IPR029041">
    <property type="entry name" value="FAD-linked_oxidoreductase-like"/>
</dbReference>
<accession>A0A1J0AAA8</accession>
<dbReference type="Gene3D" id="3.40.309.10">
    <property type="entry name" value="Aldehyde Dehydrogenase, Chain A, domain 2"/>
    <property type="match status" value="1"/>
</dbReference>
<evidence type="ECO:0000313" key="13">
    <source>
        <dbReference type="Proteomes" id="UP000180235"/>
    </source>
</evidence>
<feature type="active site" evidence="6 7">
    <location>
        <position position="726"/>
    </location>
</feature>
<keyword evidence="13" id="KW-1185">Reference proteome</keyword>
<dbReference type="PANTHER" id="PTHR42862">
    <property type="entry name" value="DELTA-1-PYRROLINE-5-CARBOXYLATE DEHYDROGENASE 1, ISOFORM A-RELATED"/>
    <property type="match status" value="1"/>
</dbReference>
<dbReference type="SUPFAM" id="SSF51730">
    <property type="entry name" value="FAD-linked oxidoreductase"/>
    <property type="match status" value="1"/>
</dbReference>
<dbReference type="GO" id="GO:0003700">
    <property type="term" value="F:DNA-binding transcription factor activity"/>
    <property type="evidence" value="ECO:0007669"/>
    <property type="project" value="InterPro"/>
</dbReference>
<evidence type="ECO:0000313" key="12">
    <source>
        <dbReference type="EMBL" id="APB32863.1"/>
    </source>
</evidence>
<dbReference type="InterPro" id="IPR005932">
    <property type="entry name" value="RocA"/>
</dbReference>
<dbReference type="KEGG" id="glt:GlitD10_0549"/>
<evidence type="ECO:0000256" key="2">
    <source>
        <dbReference type="ARBA" id="ARBA00012884"/>
    </source>
</evidence>
<feature type="active site" evidence="6">
    <location>
        <position position="760"/>
    </location>
</feature>
<evidence type="ECO:0000256" key="4">
    <source>
        <dbReference type="ARBA" id="ARBA00023027"/>
    </source>
</evidence>
<dbReference type="InterPro" id="IPR029510">
    <property type="entry name" value="Ald_DH_CS_GLU"/>
</dbReference>
<organism evidence="12 13">
    <name type="scientific">Gloeomargarita lithophora Alchichica-D10</name>
    <dbReference type="NCBI Taxonomy" id="1188229"/>
    <lineage>
        <taxon>Bacteria</taxon>
        <taxon>Bacillati</taxon>
        <taxon>Cyanobacteriota</taxon>
        <taxon>Cyanophyceae</taxon>
        <taxon>Gloeomargaritales</taxon>
        <taxon>Gloeomargaritaceae</taxon>
        <taxon>Gloeomargarita</taxon>
    </lineage>
</organism>
<dbReference type="PIRSF" id="PIRSF000197">
    <property type="entry name" value="Bifunct_PutA"/>
    <property type="match status" value="1"/>
</dbReference>
<feature type="domain" description="Proline utilization A N-terminal" evidence="11">
    <location>
        <begin position="4"/>
        <end position="117"/>
    </location>
</feature>
<dbReference type="SUPFAM" id="SSF53720">
    <property type="entry name" value="ALDH-like"/>
    <property type="match status" value="1"/>
</dbReference>
<dbReference type="PROSITE" id="PS00687">
    <property type="entry name" value="ALDEHYDE_DEHYDR_GLU"/>
    <property type="match status" value="1"/>
</dbReference>
<dbReference type="Proteomes" id="UP000180235">
    <property type="component" value="Chromosome"/>
</dbReference>
<dbReference type="GO" id="GO:0009898">
    <property type="term" value="C:cytoplasmic side of plasma membrane"/>
    <property type="evidence" value="ECO:0007669"/>
    <property type="project" value="TreeGrafter"/>
</dbReference>
<evidence type="ECO:0000256" key="3">
    <source>
        <dbReference type="ARBA" id="ARBA00023002"/>
    </source>
</evidence>
<dbReference type="InterPro" id="IPR016160">
    <property type="entry name" value="Ald_DH_CS_CYS"/>
</dbReference>
<evidence type="ECO:0000256" key="5">
    <source>
        <dbReference type="ARBA" id="ARBA00048142"/>
    </source>
</evidence>
<dbReference type="Gene3D" id="3.40.605.10">
    <property type="entry name" value="Aldehyde Dehydrogenase, Chain A, domain 1"/>
    <property type="match status" value="1"/>
</dbReference>
<dbReference type="OrthoDB" id="548310at2"/>
<keyword evidence="3 8" id="KW-0560">Oxidoreductase</keyword>
<comment type="similarity">
    <text evidence="8">Belongs to the aldehyde dehydrogenase family.</text>
</comment>